<dbReference type="OrthoDB" id="3348901at2"/>
<dbReference type="GO" id="GO:0008198">
    <property type="term" value="F:ferrous iron binding"/>
    <property type="evidence" value="ECO:0007669"/>
    <property type="project" value="InterPro"/>
</dbReference>
<evidence type="ECO:0000313" key="3">
    <source>
        <dbReference type="Proteomes" id="UP000292445"/>
    </source>
</evidence>
<feature type="domain" description="Extradiol ring-cleavage dioxygenase class III enzyme subunit B" evidence="1">
    <location>
        <begin position="20"/>
        <end position="258"/>
    </location>
</feature>
<organism evidence="2 3">
    <name type="scientific">Pigmentiphaga kullae</name>
    <dbReference type="NCBI Taxonomy" id="151784"/>
    <lineage>
        <taxon>Bacteria</taxon>
        <taxon>Pseudomonadati</taxon>
        <taxon>Pseudomonadota</taxon>
        <taxon>Betaproteobacteria</taxon>
        <taxon>Burkholderiales</taxon>
        <taxon>Alcaligenaceae</taxon>
        <taxon>Pigmentiphaga</taxon>
    </lineage>
</organism>
<name>A0A4Q7N7Q1_9BURK</name>
<proteinExistence type="predicted"/>
<accession>A0A4Q7N7Q1</accession>
<dbReference type="SUPFAM" id="SSF53213">
    <property type="entry name" value="LigB-like"/>
    <property type="match status" value="1"/>
</dbReference>
<dbReference type="GO" id="GO:0016702">
    <property type="term" value="F:oxidoreductase activity, acting on single donors with incorporation of molecular oxygen, incorporation of two atoms of oxygen"/>
    <property type="evidence" value="ECO:0007669"/>
    <property type="project" value="UniProtKB-ARBA"/>
</dbReference>
<dbReference type="Pfam" id="PF02900">
    <property type="entry name" value="LigB"/>
    <property type="match status" value="1"/>
</dbReference>
<keyword evidence="3" id="KW-1185">Reference proteome</keyword>
<sequence length="270" mass="29278">MPIASAFLVPGTPLPLLRRDNPPWEAIARGYEAAGQALAASKPDVALIYSTQWIAVLDQLWQTRGRIQGSHVDENWHEYGELPFDIRVDTDLAKACIASTAQIGVRSREVDYDAFPIDTGTIVATHFLLQGLDIPVVLTSNNLYHDGQTTESLGRLAAQAADAQGKRIAVIGVGGLSGSSFRQDIDIAADHIVNDEEDRANREMLALLERGDVAEVREKAPGYAQSARADMGFKHLYWVLGALGGQYKKARTHAYGPAFGSGAAVVEFQH</sequence>
<protein>
    <submittedName>
        <fullName evidence="2">2-aminophenol/2-amino-5-chlorophenol 1,6-dioxygenase alpha subunit</fullName>
    </submittedName>
</protein>
<dbReference type="RefSeq" id="WP_130360463.1">
    <property type="nucleotide sequence ID" value="NZ_SGXC01000003.1"/>
</dbReference>
<dbReference type="AlphaFoldDB" id="A0A4Q7N7Q1"/>
<evidence type="ECO:0000259" key="1">
    <source>
        <dbReference type="Pfam" id="PF02900"/>
    </source>
</evidence>
<gene>
    <name evidence="2" type="ORF">EV675_4659</name>
</gene>
<reference evidence="2 3" key="1">
    <citation type="submission" date="2019-02" db="EMBL/GenBank/DDBJ databases">
        <title>Genomic Encyclopedia of Type Strains, Phase IV (KMG-IV): sequencing the most valuable type-strain genomes for metagenomic binning, comparative biology and taxonomic classification.</title>
        <authorList>
            <person name="Goeker M."/>
        </authorList>
    </citation>
    <scope>NUCLEOTIDE SEQUENCE [LARGE SCALE GENOMIC DNA]</scope>
    <source>
        <strain evidence="2 3">K24</strain>
    </source>
</reference>
<evidence type="ECO:0000313" key="2">
    <source>
        <dbReference type="EMBL" id="RZS78019.1"/>
    </source>
</evidence>
<dbReference type="Proteomes" id="UP000292445">
    <property type="component" value="Unassembled WGS sequence"/>
</dbReference>
<dbReference type="EMBL" id="SGXC01000003">
    <property type="protein sequence ID" value="RZS78019.1"/>
    <property type="molecule type" value="Genomic_DNA"/>
</dbReference>
<keyword evidence="2" id="KW-0223">Dioxygenase</keyword>
<dbReference type="Gene3D" id="3.40.830.10">
    <property type="entry name" value="LigB-like"/>
    <property type="match status" value="1"/>
</dbReference>
<comment type="caution">
    <text evidence="2">The sequence shown here is derived from an EMBL/GenBank/DDBJ whole genome shotgun (WGS) entry which is preliminary data.</text>
</comment>
<keyword evidence="2" id="KW-0560">Oxidoreductase</keyword>
<dbReference type="InterPro" id="IPR004183">
    <property type="entry name" value="Xdiol_dOase_suB"/>
</dbReference>